<dbReference type="Proteomes" id="UP001174997">
    <property type="component" value="Unassembled WGS sequence"/>
</dbReference>
<feature type="compositionally biased region" description="Polar residues" evidence="1">
    <location>
        <begin position="370"/>
        <end position="380"/>
    </location>
</feature>
<evidence type="ECO:0000256" key="1">
    <source>
        <dbReference type="SAM" id="MobiDB-lite"/>
    </source>
</evidence>
<keyword evidence="2" id="KW-1133">Transmembrane helix</keyword>
<dbReference type="AlphaFoldDB" id="A0AA40DC02"/>
<proteinExistence type="predicted"/>
<feature type="compositionally biased region" description="Low complexity" evidence="1">
    <location>
        <begin position="350"/>
        <end position="362"/>
    </location>
</feature>
<evidence type="ECO:0000259" key="3">
    <source>
        <dbReference type="Pfam" id="PF18922"/>
    </source>
</evidence>
<gene>
    <name evidence="4" type="ORF">QBC41DRAFT_319781</name>
</gene>
<name>A0AA40DC02_9PEZI</name>
<comment type="caution">
    <text evidence="4">The sequence shown here is derived from an EMBL/GenBank/DDBJ whole genome shotgun (WGS) entry which is preliminary data.</text>
</comment>
<dbReference type="EMBL" id="JAULSY010000042">
    <property type="protein sequence ID" value="KAK0669495.1"/>
    <property type="molecule type" value="Genomic_DNA"/>
</dbReference>
<feature type="transmembrane region" description="Helical" evidence="2">
    <location>
        <begin position="102"/>
        <end position="121"/>
    </location>
</feature>
<accession>A0AA40DC02</accession>
<dbReference type="InterPro" id="IPR043729">
    <property type="entry name" value="DUF5672"/>
</dbReference>
<feature type="region of interest" description="Disordered" evidence="1">
    <location>
        <begin position="333"/>
        <end position="386"/>
    </location>
</feature>
<organism evidence="4 5">
    <name type="scientific">Cercophora samala</name>
    <dbReference type="NCBI Taxonomy" id="330535"/>
    <lineage>
        <taxon>Eukaryota</taxon>
        <taxon>Fungi</taxon>
        <taxon>Dikarya</taxon>
        <taxon>Ascomycota</taxon>
        <taxon>Pezizomycotina</taxon>
        <taxon>Sordariomycetes</taxon>
        <taxon>Sordariomycetidae</taxon>
        <taxon>Sordariales</taxon>
        <taxon>Lasiosphaeriaceae</taxon>
        <taxon>Cercophora</taxon>
    </lineage>
</organism>
<keyword evidence="2" id="KW-0472">Membrane</keyword>
<sequence length="498" mass="55927">MDKLTHTLERARVFASNSNGPRMARFRESTAEAVSFLESRTPHPGSVRESASGAMSYLNKQFAEKRTAFGEVKLSEKAIMTWQKGKLLGSALWGRTSRRMRLMGATFIFLALATYLSHLAIESSGITLPSITLINKHHYEVQASRYNASKVALLIENRPDPILAPLMLHFMGVVPPDWRFRFMGSYESVAHINKSSAIRSQVAAGKLDLTYIPSNMTTGSQEEISRFLTNLWLYEVVLQPAEWLLVFQTDSILCANSRRNLNEFLEYDWVGAPWSPNARYGGNGGLSLRRVSAIVEVLRHQTRKDGTDPEDVWLSDRLGHRIGNMMANGSVSSDFSGEQHSGKKVDINNPDPALTAPAPLLPDEAELVPSNGTFGSNSTAKEPVKPYTEGVDDWRHGFYEPMGYHTGGGGKYLHSQVWGTPELRKHIWDYCPEVKMTLKMDAAKFMPGNCNPRWKRSEYLENGEQVDVEEEGEEDEWVMDTEEIDGKEYPILRGLTAF</sequence>
<dbReference type="Pfam" id="PF18922">
    <property type="entry name" value="DUF5672"/>
    <property type="match status" value="1"/>
</dbReference>
<protein>
    <recommendedName>
        <fullName evidence="3">DUF5672 domain-containing protein</fullName>
    </recommendedName>
</protein>
<evidence type="ECO:0000313" key="5">
    <source>
        <dbReference type="Proteomes" id="UP001174997"/>
    </source>
</evidence>
<evidence type="ECO:0000313" key="4">
    <source>
        <dbReference type="EMBL" id="KAK0669495.1"/>
    </source>
</evidence>
<keyword evidence="5" id="KW-1185">Reference proteome</keyword>
<feature type="domain" description="DUF5672" evidence="3">
    <location>
        <begin position="208"/>
        <end position="350"/>
    </location>
</feature>
<evidence type="ECO:0000256" key="2">
    <source>
        <dbReference type="SAM" id="Phobius"/>
    </source>
</evidence>
<keyword evidence="2" id="KW-0812">Transmembrane</keyword>
<reference evidence="4" key="1">
    <citation type="submission" date="2023-06" db="EMBL/GenBank/DDBJ databases">
        <title>Genome-scale phylogeny and comparative genomics of the fungal order Sordariales.</title>
        <authorList>
            <consortium name="Lawrence Berkeley National Laboratory"/>
            <person name="Hensen N."/>
            <person name="Bonometti L."/>
            <person name="Westerberg I."/>
            <person name="Brannstrom I.O."/>
            <person name="Guillou S."/>
            <person name="Cros-Aarteil S."/>
            <person name="Calhoun S."/>
            <person name="Haridas S."/>
            <person name="Kuo A."/>
            <person name="Mondo S."/>
            <person name="Pangilinan J."/>
            <person name="Riley R."/>
            <person name="Labutti K."/>
            <person name="Andreopoulos B."/>
            <person name="Lipzen A."/>
            <person name="Chen C."/>
            <person name="Yanf M."/>
            <person name="Daum C."/>
            <person name="Ng V."/>
            <person name="Clum A."/>
            <person name="Steindorff A."/>
            <person name="Ohm R."/>
            <person name="Martin F."/>
            <person name="Silar P."/>
            <person name="Natvig D."/>
            <person name="Lalanne C."/>
            <person name="Gautier V."/>
            <person name="Ament-Velasquez S.L."/>
            <person name="Kruys A."/>
            <person name="Hutchinson M.I."/>
            <person name="Powell A.J."/>
            <person name="Barry K."/>
            <person name="Miller A.N."/>
            <person name="Grigoriev I.V."/>
            <person name="Debuchy R."/>
            <person name="Gladieux P."/>
            <person name="Thoren M.H."/>
            <person name="Johannesson H."/>
        </authorList>
    </citation>
    <scope>NUCLEOTIDE SEQUENCE</scope>
    <source>
        <strain evidence="4">CBS 307.81</strain>
    </source>
</reference>